<dbReference type="InterPro" id="IPR002901">
    <property type="entry name" value="MGlyc_endo_b_GlcNAc-like_dom"/>
</dbReference>
<dbReference type="AlphaFoldDB" id="A0A3M0C7Z6"/>
<dbReference type="InParanoid" id="A0A3M0C7Z6"/>
<keyword evidence="3" id="KW-1185">Reference proteome</keyword>
<comment type="caution">
    <text evidence="2">The sequence shown here is derived from an EMBL/GenBank/DDBJ whole genome shotgun (WGS) entry which is preliminary data.</text>
</comment>
<dbReference type="EMBL" id="REFR01000013">
    <property type="protein sequence ID" value="RMB04490.1"/>
    <property type="molecule type" value="Genomic_DNA"/>
</dbReference>
<organism evidence="2 3">
    <name type="scientific">Eilatimonas milleporae</name>
    <dbReference type="NCBI Taxonomy" id="911205"/>
    <lineage>
        <taxon>Bacteria</taxon>
        <taxon>Pseudomonadati</taxon>
        <taxon>Pseudomonadota</taxon>
        <taxon>Alphaproteobacteria</taxon>
        <taxon>Kordiimonadales</taxon>
        <taxon>Kordiimonadaceae</taxon>
        <taxon>Eilatimonas</taxon>
    </lineage>
</organism>
<gene>
    <name evidence="2" type="ORF">BXY39_2753</name>
</gene>
<dbReference type="InterPro" id="IPR053195">
    <property type="entry name" value="Bax-like"/>
</dbReference>
<dbReference type="Proteomes" id="UP000271227">
    <property type="component" value="Unassembled WGS sequence"/>
</dbReference>
<dbReference type="RefSeq" id="WP_121939427.1">
    <property type="nucleotide sequence ID" value="NZ_REFR01000013.1"/>
</dbReference>
<evidence type="ECO:0000313" key="2">
    <source>
        <dbReference type="EMBL" id="RMB04490.1"/>
    </source>
</evidence>
<evidence type="ECO:0000259" key="1">
    <source>
        <dbReference type="Pfam" id="PF01832"/>
    </source>
</evidence>
<feature type="domain" description="Mannosyl-glycoprotein endo-beta-N-acetylglucosamidase-like" evidence="1">
    <location>
        <begin position="174"/>
        <end position="297"/>
    </location>
</feature>
<protein>
    <submittedName>
        <fullName evidence="2">Bax protein</fullName>
    </submittedName>
</protein>
<sequence length="309" mass="34909">MAANAARIALVLTLAGSLIVLPVVLARHMLATARTAVLSKEPNYLSHTRPSDDSKDPLPSRLKRLLRDDMRSTQAVPRIFMTRLPDILPTERDVQTKKRLFTSTLLPIILRANEMLLTDRARLQSFKTRLMDGGRLLASERDWLDGLAARYRVPLGDTPLPAVIDRLLVRVDIIPPSLALAQAAMESGWGTSYFSQKGNALFGEWVWNDDTGLLPRNRDEGKTHRIKRFDYLLDSVLSYMTNLNRHRVYHDLRLRRAELRTHNLPVTGRALAPALGSYSERGSDYVSEVLSIINYNQLDRLDYAQLATG</sequence>
<dbReference type="PANTHER" id="PTHR40572">
    <property type="entry name" value="PROTEIN BAX"/>
    <property type="match status" value="1"/>
</dbReference>
<dbReference type="Gene3D" id="1.10.530.10">
    <property type="match status" value="1"/>
</dbReference>
<reference evidence="2 3" key="1">
    <citation type="submission" date="2018-10" db="EMBL/GenBank/DDBJ databases">
        <title>Genomic Encyclopedia of Archaeal and Bacterial Type Strains, Phase II (KMG-II): from individual species to whole genera.</title>
        <authorList>
            <person name="Goeker M."/>
        </authorList>
    </citation>
    <scope>NUCLEOTIDE SEQUENCE [LARGE SCALE GENOMIC DNA]</scope>
    <source>
        <strain evidence="2 3">DSM 25217</strain>
    </source>
</reference>
<dbReference type="GO" id="GO:0004040">
    <property type="term" value="F:amidase activity"/>
    <property type="evidence" value="ECO:0007669"/>
    <property type="project" value="InterPro"/>
</dbReference>
<dbReference type="PANTHER" id="PTHR40572:SF1">
    <property type="entry name" value="PROTEIN BAX"/>
    <property type="match status" value="1"/>
</dbReference>
<dbReference type="OrthoDB" id="9788155at2"/>
<evidence type="ECO:0000313" key="3">
    <source>
        <dbReference type="Proteomes" id="UP000271227"/>
    </source>
</evidence>
<name>A0A3M0C7Z6_9PROT</name>
<dbReference type="Pfam" id="PF01832">
    <property type="entry name" value="Glucosaminidase"/>
    <property type="match status" value="1"/>
</dbReference>
<accession>A0A3M0C7Z6</accession>
<proteinExistence type="predicted"/>